<reference evidence="1" key="1">
    <citation type="submission" date="2021-06" db="EMBL/GenBank/DDBJ databases">
        <authorList>
            <person name="Kallberg Y."/>
            <person name="Tangrot J."/>
            <person name="Rosling A."/>
        </authorList>
    </citation>
    <scope>NUCLEOTIDE SEQUENCE</scope>
    <source>
        <strain evidence="1">FL130A</strain>
    </source>
</reference>
<name>A0A9N9EZE2_9GLOM</name>
<comment type="caution">
    <text evidence="1">The sequence shown here is derived from an EMBL/GenBank/DDBJ whole genome shotgun (WGS) entry which is preliminary data.</text>
</comment>
<accession>A0A9N9EZE2</accession>
<keyword evidence="2" id="KW-1185">Reference proteome</keyword>
<dbReference type="AlphaFoldDB" id="A0A9N9EZE2"/>
<gene>
    <name evidence="1" type="ORF">ALEPTO_LOCUS3325</name>
</gene>
<dbReference type="OrthoDB" id="2432419at2759"/>
<dbReference type="EMBL" id="CAJVPS010000606">
    <property type="protein sequence ID" value="CAG8497821.1"/>
    <property type="molecule type" value="Genomic_DNA"/>
</dbReference>
<proteinExistence type="predicted"/>
<evidence type="ECO:0000313" key="2">
    <source>
        <dbReference type="Proteomes" id="UP000789508"/>
    </source>
</evidence>
<dbReference type="Proteomes" id="UP000789508">
    <property type="component" value="Unassembled WGS sequence"/>
</dbReference>
<protein>
    <submittedName>
        <fullName evidence="1">13575_t:CDS:1</fullName>
    </submittedName>
</protein>
<evidence type="ECO:0000313" key="1">
    <source>
        <dbReference type="EMBL" id="CAG8497821.1"/>
    </source>
</evidence>
<sequence>MDNEWLKYMNEEYLDPDIDYEILNNNESYLENVALNYAKTFATSTLEDLEQDERDIN</sequence>
<organism evidence="1 2">
    <name type="scientific">Ambispora leptoticha</name>
    <dbReference type="NCBI Taxonomy" id="144679"/>
    <lineage>
        <taxon>Eukaryota</taxon>
        <taxon>Fungi</taxon>
        <taxon>Fungi incertae sedis</taxon>
        <taxon>Mucoromycota</taxon>
        <taxon>Glomeromycotina</taxon>
        <taxon>Glomeromycetes</taxon>
        <taxon>Archaeosporales</taxon>
        <taxon>Ambisporaceae</taxon>
        <taxon>Ambispora</taxon>
    </lineage>
</organism>